<feature type="transmembrane region" description="Helical" evidence="8">
    <location>
        <begin position="23"/>
        <end position="42"/>
    </location>
</feature>
<proteinExistence type="inferred from homology"/>
<organism evidence="10 11">
    <name type="scientific">Alginatibacterium sediminis</name>
    <dbReference type="NCBI Taxonomy" id="2164068"/>
    <lineage>
        <taxon>Bacteria</taxon>
        <taxon>Pseudomonadati</taxon>
        <taxon>Pseudomonadota</taxon>
        <taxon>Gammaproteobacteria</taxon>
        <taxon>Alteromonadales</taxon>
        <taxon>Alteromonadaceae</taxon>
        <taxon>Alginatibacterium</taxon>
    </lineage>
</organism>
<evidence type="ECO:0000256" key="2">
    <source>
        <dbReference type="ARBA" id="ARBA00022475"/>
    </source>
</evidence>
<dbReference type="HAMAP" id="MF_00910">
    <property type="entry name" value="FtsL"/>
    <property type="match status" value="1"/>
</dbReference>
<dbReference type="GO" id="GO:0032153">
    <property type="term" value="C:cell division site"/>
    <property type="evidence" value="ECO:0007669"/>
    <property type="project" value="UniProtKB-UniRule"/>
</dbReference>
<evidence type="ECO:0000256" key="9">
    <source>
        <dbReference type="NCBIfam" id="TIGR02209"/>
    </source>
</evidence>
<keyword evidence="7 8" id="KW-0131">Cell cycle</keyword>
<dbReference type="Proteomes" id="UP000286482">
    <property type="component" value="Unassembled WGS sequence"/>
</dbReference>
<keyword evidence="4 8" id="KW-0812">Transmembrane</keyword>
<dbReference type="NCBIfam" id="TIGR02209">
    <property type="entry name" value="ftsL_broad"/>
    <property type="match status" value="1"/>
</dbReference>
<comment type="function">
    <text evidence="8">Essential cell division protein. May link together the upstream cell division proteins, which are predominantly cytoplasmic, with the downstream cell division proteins, which are predominantly periplasmic.</text>
</comment>
<evidence type="ECO:0000256" key="8">
    <source>
        <dbReference type="HAMAP-Rule" id="MF_00910"/>
    </source>
</evidence>
<evidence type="ECO:0000256" key="3">
    <source>
        <dbReference type="ARBA" id="ARBA00022618"/>
    </source>
</evidence>
<dbReference type="InterPro" id="IPR011922">
    <property type="entry name" value="Cell_div_FtsL"/>
</dbReference>
<evidence type="ECO:0000256" key="1">
    <source>
        <dbReference type="ARBA" id="ARBA00004401"/>
    </source>
</evidence>
<keyword evidence="11" id="KW-1185">Reference proteome</keyword>
<dbReference type="Pfam" id="PF04999">
    <property type="entry name" value="FtsL"/>
    <property type="match status" value="1"/>
</dbReference>
<dbReference type="EMBL" id="RAQO01000008">
    <property type="protein sequence ID" value="RKF15891.1"/>
    <property type="molecule type" value="Genomic_DNA"/>
</dbReference>
<dbReference type="OrthoDB" id="6196803at2"/>
<dbReference type="GO" id="GO:0043093">
    <property type="term" value="P:FtsZ-dependent cytokinesis"/>
    <property type="evidence" value="ECO:0007669"/>
    <property type="project" value="UniProtKB-UniRule"/>
</dbReference>
<gene>
    <name evidence="8 10" type="primary">ftsL</name>
    <name evidence="10" type="ORF">DBZ36_16105</name>
</gene>
<dbReference type="GO" id="GO:0005886">
    <property type="term" value="C:plasma membrane"/>
    <property type="evidence" value="ECO:0007669"/>
    <property type="project" value="UniProtKB-SubCell"/>
</dbReference>
<evidence type="ECO:0000256" key="4">
    <source>
        <dbReference type="ARBA" id="ARBA00022692"/>
    </source>
</evidence>
<keyword evidence="2 8" id="KW-1003">Cell membrane</keyword>
<evidence type="ECO:0000256" key="5">
    <source>
        <dbReference type="ARBA" id="ARBA00022989"/>
    </source>
</evidence>
<reference evidence="10 11" key="1">
    <citation type="submission" date="2018-09" db="EMBL/GenBank/DDBJ databases">
        <authorList>
            <person name="Wang Z."/>
        </authorList>
    </citation>
    <scope>NUCLEOTIDE SEQUENCE [LARGE SCALE GENOMIC DNA]</scope>
    <source>
        <strain evidence="10 11">ALS 81</strain>
    </source>
</reference>
<evidence type="ECO:0000256" key="6">
    <source>
        <dbReference type="ARBA" id="ARBA00023136"/>
    </source>
</evidence>
<evidence type="ECO:0000313" key="10">
    <source>
        <dbReference type="EMBL" id="RKF15891.1"/>
    </source>
</evidence>
<sequence length="106" mass="12325">METSGRQPQLLKVIVSDLWRQRIAVSLLLMILASAFAVVLTTHNTRMLISQREDLQMLRDELNVEWRHLLIEQNALAEHSRVERLAVAELNMKRPNLSDEVMVRKP</sequence>
<keyword evidence="3 8" id="KW-0132">Cell division</keyword>
<keyword evidence="5 8" id="KW-1133">Transmembrane helix</keyword>
<evidence type="ECO:0000256" key="7">
    <source>
        <dbReference type="ARBA" id="ARBA00023306"/>
    </source>
</evidence>
<comment type="subcellular location">
    <subcellularLocation>
        <location evidence="8">Cell inner membrane</location>
        <topology evidence="8">Single-pass type II membrane protein</topology>
    </subcellularLocation>
    <subcellularLocation>
        <location evidence="1">Cell membrane</location>
        <topology evidence="1">Single-pass type II membrane protein</topology>
    </subcellularLocation>
    <text evidence="8">Localizes to the division septum where it forms a ring structure.</text>
</comment>
<accession>A0A420E944</accession>
<keyword evidence="8" id="KW-0997">Cell inner membrane</keyword>
<dbReference type="PANTHER" id="PTHR37479">
    <property type="entry name" value="CELL DIVISION PROTEIN FTSL"/>
    <property type="match status" value="1"/>
</dbReference>
<dbReference type="AlphaFoldDB" id="A0A420E944"/>
<comment type="similarity">
    <text evidence="8">Belongs to the FtsL family.</text>
</comment>
<dbReference type="PANTHER" id="PTHR37479:SF1">
    <property type="entry name" value="CELL DIVISION PROTEIN FTSL"/>
    <property type="match status" value="1"/>
</dbReference>
<keyword evidence="6 8" id="KW-0472">Membrane</keyword>
<protein>
    <recommendedName>
        <fullName evidence="8 9">Cell division protein FtsL</fullName>
    </recommendedName>
</protein>
<name>A0A420E944_9ALTE</name>
<comment type="subunit">
    <text evidence="8">Part of a complex composed of FtsB, FtsL and FtsQ.</text>
</comment>
<evidence type="ECO:0000313" key="11">
    <source>
        <dbReference type="Proteomes" id="UP000286482"/>
    </source>
</evidence>
<comment type="caution">
    <text evidence="10">The sequence shown here is derived from an EMBL/GenBank/DDBJ whole genome shotgun (WGS) entry which is preliminary data.</text>
</comment>